<name>A0A9P4MFT2_9PEZI</name>
<comment type="caution">
    <text evidence="2">The sequence shown here is derived from an EMBL/GenBank/DDBJ whole genome shotgun (WGS) entry which is preliminary data.</text>
</comment>
<reference evidence="2" key="1">
    <citation type="journal article" date="2020" name="Stud. Mycol.">
        <title>101 Dothideomycetes genomes: a test case for predicting lifestyles and emergence of pathogens.</title>
        <authorList>
            <person name="Haridas S."/>
            <person name="Albert R."/>
            <person name="Binder M."/>
            <person name="Bloem J."/>
            <person name="Labutti K."/>
            <person name="Salamov A."/>
            <person name="Andreopoulos B."/>
            <person name="Baker S."/>
            <person name="Barry K."/>
            <person name="Bills G."/>
            <person name="Bluhm B."/>
            <person name="Cannon C."/>
            <person name="Castanera R."/>
            <person name="Culley D."/>
            <person name="Daum C."/>
            <person name="Ezra D."/>
            <person name="Gonzalez J."/>
            <person name="Henrissat B."/>
            <person name="Kuo A."/>
            <person name="Liang C."/>
            <person name="Lipzen A."/>
            <person name="Lutzoni F."/>
            <person name="Magnuson J."/>
            <person name="Mondo S."/>
            <person name="Nolan M."/>
            <person name="Ohm R."/>
            <person name="Pangilinan J."/>
            <person name="Park H.-J."/>
            <person name="Ramirez L."/>
            <person name="Alfaro M."/>
            <person name="Sun H."/>
            <person name="Tritt A."/>
            <person name="Yoshinaga Y."/>
            <person name="Zwiers L.-H."/>
            <person name="Turgeon B."/>
            <person name="Goodwin S."/>
            <person name="Spatafora J."/>
            <person name="Crous P."/>
            <person name="Grigoriev I."/>
        </authorList>
    </citation>
    <scope>NUCLEOTIDE SEQUENCE</scope>
    <source>
        <strain evidence="2">CBS 260.36</strain>
    </source>
</reference>
<feature type="compositionally biased region" description="Polar residues" evidence="1">
    <location>
        <begin position="543"/>
        <end position="557"/>
    </location>
</feature>
<sequence length="703" mass="79552">MSSRVSRGQPAKVEDEDERGQPVRGTERVARSSVGPRPPPSRIDARSDSGYSSRTHGTIASADSAKALPKVPEPPSPEKADIQPALPPPPSAGQAAEAARPPLAASSEKKHARTSSKTSKASRGSKSSRSHPQPQRCTDPNCTRDHTPYPPGSVDAPRYYPLPVDYQNPHPDHQYPHPSNAHPSYWYSPNSAPIYDHPPQPPDRTLRRSSRPPRPSTYHEDMSGDWLYQRMGRAFGGHDSQETVQPPRRDSGPGYPHHVPHDQYSLREYYRDREPERPQLRHAITDDHYDRRIYVDPEDPYNARLHGNLNLIEYGSSEIPTRRRSVHGQPYTSSRAGRSRSRSRANRALVPRHQDPSPYDESAMPPPPGSLPLGYDAWNPPGWHGPPPGWRSSEHREHPPGWHAPPPGWPGPEFPVSHPGEPYPPAGRSTFSHSRTRSEAHGGYGESSRQSRRSSHASQDRRPSHSEEYSRRRMSSSRRSISPGHAQELRELRSARRASHSIHYDQERRVRRDSSRDYSPTEDKSTDALRYQDQVRGGPMNDDLTSAMRQTYQTSTRRPGLIAQKQPSVTSHTSSRSRRSAARPSDMHSTSSRRNSEYQVRVQIVNDGEEIQSYRLPIRGDKPLNFTVDEDGGISSQVRVDRPPSTSSRWSWLTGSNRSGRSRAASEHDVHDERRHDDRRGRRRMSIKSPIIERSREDDWGRR</sequence>
<feature type="region of interest" description="Disordered" evidence="1">
    <location>
        <begin position="628"/>
        <end position="703"/>
    </location>
</feature>
<feature type="compositionally biased region" description="Low complexity" evidence="1">
    <location>
        <begin position="115"/>
        <end position="131"/>
    </location>
</feature>
<accession>A0A9P4MFT2</accession>
<feature type="compositionally biased region" description="Basic and acidic residues" evidence="1">
    <location>
        <begin position="691"/>
        <end position="703"/>
    </location>
</feature>
<proteinExistence type="predicted"/>
<feature type="compositionally biased region" description="Basic and acidic residues" evidence="1">
    <location>
        <begin position="458"/>
        <end position="471"/>
    </location>
</feature>
<feature type="region of interest" description="Disordered" evidence="1">
    <location>
        <begin position="1"/>
        <end position="263"/>
    </location>
</feature>
<gene>
    <name evidence="2" type="ORF">K461DRAFT_173450</name>
</gene>
<feature type="compositionally biased region" description="Polar residues" evidence="1">
    <location>
        <begin position="132"/>
        <end position="141"/>
    </location>
</feature>
<keyword evidence="3" id="KW-1185">Reference proteome</keyword>
<feature type="compositionally biased region" description="Pro residues" evidence="1">
    <location>
        <begin position="402"/>
        <end position="413"/>
    </location>
</feature>
<feature type="compositionally biased region" description="Basic and acidic residues" evidence="1">
    <location>
        <begin position="19"/>
        <end position="30"/>
    </location>
</feature>
<protein>
    <submittedName>
        <fullName evidence="2">Uncharacterized protein</fullName>
    </submittedName>
</protein>
<feature type="compositionally biased region" description="Low complexity" evidence="1">
    <location>
        <begin position="92"/>
        <end position="105"/>
    </location>
</feature>
<feature type="compositionally biased region" description="Basic and acidic residues" evidence="1">
    <location>
        <begin position="502"/>
        <end position="527"/>
    </location>
</feature>
<organism evidence="2 3">
    <name type="scientific">Myriangium duriaei CBS 260.36</name>
    <dbReference type="NCBI Taxonomy" id="1168546"/>
    <lineage>
        <taxon>Eukaryota</taxon>
        <taxon>Fungi</taxon>
        <taxon>Dikarya</taxon>
        <taxon>Ascomycota</taxon>
        <taxon>Pezizomycotina</taxon>
        <taxon>Dothideomycetes</taxon>
        <taxon>Dothideomycetidae</taxon>
        <taxon>Myriangiales</taxon>
        <taxon>Myriangiaceae</taxon>
        <taxon>Myriangium</taxon>
    </lineage>
</organism>
<dbReference type="OrthoDB" id="3921599at2759"/>
<dbReference type="EMBL" id="ML996088">
    <property type="protein sequence ID" value="KAF2151468.1"/>
    <property type="molecule type" value="Genomic_DNA"/>
</dbReference>
<feature type="compositionally biased region" description="Polar residues" evidence="1">
    <location>
        <begin position="49"/>
        <end position="58"/>
    </location>
</feature>
<feature type="region of interest" description="Disordered" evidence="1">
    <location>
        <begin position="320"/>
        <end position="599"/>
    </location>
</feature>
<evidence type="ECO:0000313" key="3">
    <source>
        <dbReference type="Proteomes" id="UP000799439"/>
    </source>
</evidence>
<feature type="compositionally biased region" description="Basic and acidic residues" evidence="1">
    <location>
        <begin position="664"/>
        <end position="680"/>
    </location>
</feature>
<evidence type="ECO:0000256" key="1">
    <source>
        <dbReference type="SAM" id="MobiDB-lite"/>
    </source>
</evidence>
<dbReference type="Proteomes" id="UP000799439">
    <property type="component" value="Unassembled WGS sequence"/>
</dbReference>
<dbReference type="AlphaFoldDB" id="A0A9P4MFT2"/>
<evidence type="ECO:0000313" key="2">
    <source>
        <dbReference type="EMBL" id="KAF2151468.1"/>
    </source>
</evidence>
<feature type="compositionally biased region" description="Polar residues" evidence="1">
    <location>
        <begin position="634"/>
        <end position="654"/>
    </location>
</feature>